<dbReference type="EMBL" id="OQ890313">
    <property type="protein sequence ID" value="WLJ25614.1"/>
    <property type="molecule type" value="Genomic_DNA"/>
</dbReference>
<reference evidence="1" key="1">
    <citation type="submission" date="2023-04" db="EMBL/GenBank/DDBJ databases">
        <title>The human skin virome in hidradenitis suppurativa patients.</title>
        <authorList>
            <person name="Jansen D."/>
        </authorList>
    </citation>
    <scope>NUCLEOTIDE SEQUENCE</scope>
    <source>
        <strain evidence="1">VC1_JansenPhageC</strain>
    </source>
</reference>
<evidence type="ECO:0000313" key="1">
    <source>
        <dbReference type="EMBL" id="WLJ25614.1"/>
    </source>
</evidence>
<sequence>MSTVVHYTPAQNPTVKAQADLKAGTFVQLAGDIDGRNPVAKTAGAGAQVFGVPATDVAKDGYVMVYRAGHIVEVESNGAIAAGDPVAAAASGKATKAAEAAPVVGIAVSAAANNRVIVALK</sequence>
<accession>A0AA50AEK6</accession>
<dbReference type="Pfam" id="PF09956">
    <property type="entry name" value="Phage_cement_2"/>
    <property type="match status" value="1"/>
</dbReference>
<organism evidence="1">
    <name type="scientific">Corynebacterium phage HS03</name>
    <dbReference type="NCBI Taxonomy" id="3056390"/>
    <lineage>
        <taxon>Viruses</taxon>
    </lineage>
</organism>
<dbReference type="InterPro" id="IPR011231">
    <property type="entry name" value="Phage_VT1-Sakai_H0018"/>
</dbReference>
<protein>
    <submittedName>
        <fullName evidence="1">Capsid fiber protein</fullName>
    </submittedName>
</protein>
<proteinExistence type="predicted"/>
<name>A0AA50AEK6_9VIRU</name>